<dbReference type="AlphaFoldDB" id="A0A644WVC2"/>
<dbReference type="EMBL" id="VSSQ01001358">
    <property type="protein sequence ID" value="MPM07637.1"/>
    <property type="molecule type" value="Genomic_DNA"/>
</dbReference>
<dbReference type="SUPFAM" id="SSF52540">
    <property type="entry name" value="P-loop containing nucleoside triphosphate hydrolases"/>
    <property type="match status" value="1"/>
</dbReference>
<name>A0A644WVC2_9ZZZZ</name>
<comment type="caution">
    <text evidence="1">The sequence shown here is derived from an EMBL/GenBank/DDBJ whole genome shotgun (WGS) entry which is preliminary data.</text>
</comment>
<dbReference type="PANTHER" id="PTHR32182">
    <property type="entry name" value="DNA REPLICATION AND REPAIR PROTEIN RECF"/>
    <property type="match status" value="1"/>
</dbReference>
<gene>
    <name evidence="1" type="primary">recF_25</name>
    <name evidence="1" type="ORF">SDC9_53944</name>
</gene>
<organism evidence="1">
    <name type="scientific">bioreactor metagenome</name>
    <dbReference type="NCBI Taxonomy" id="1076179"/>
    <lineage>
        <taxon>unclassified sequences</taxon>
        <taxon>metagenomes</taxon>
        <taxon>ecological metagenomes</taxon>
    </lineage>
</organism>
<protein>
    <submittedName>
        <fullName evidence="1">DNA replication and repair protein RecF</fullName>
    </submittedName>
</protein>
<dbReference type="GO" id="GO:0000731">
    <property type="term" value="P:DNA synthesis involved in DNA repair"/>
    <property type="evidence" value="ECO:0007669"/>
    <property type="project" value="TreeGrafter"/>
</dbReference>
<dbReference type="PANTHER" id="PTHR32182:SF0">
    <property type="entry name" value="DNA REPLICATION AND REPAIR PROTEIN RECF"/>
    <property type="match status" value="1"/>
</dbReference>
<sequence length="593" mass="68495">MPIKNIIIQNIKGISQLKIESEILKNRPNILVAPNGFGKTSIATAFKCAVDQTSIKLDDEDRYQHDSSKQATIELEVEENGEHFKLGVTEKAYSNDIRKYFDIHVISDLRKIKTSSQWLPGGHIKPKAKMIIDPIIICNKINKTNSPYKISKIKSCFGNHREALLNIETSFFQSPDFIMRCPECWQFVESLLKQRKWNQFENIRKQISDYNGSTDDALFHVASDIDDIFSNLAEARELLSIIEATTNLNRVDAFLSIWQILHLYKTDGYTLKNYVEWLRYIEIKESLQKGLNDLNTSWKIPILKETKGSLIAEMPDPACTSNGQRDVLLMLTLLHIARYNLTKSRAILLIDEVFDYLDDANITVAQYYISQLISDYKRQGRSIYIMILTHLNPSFFRNFVFSDQNTIYLANGNCFDSIDAMKKLINARSSNECNKDLQDSISKFLVHFHIGDYDFSEKLMDISGIRSSWGKTGRFQNFLQKEFDKYYKGQPYDPLAICALTRRSIEELAFRQISTHPDSKDFFDIYKTGPKLDYALHLGANIPETHYLLKIIFDDGLHWNFNRDNTIPIVAKLSNPILHKLITEVVLRCREIS</sequence>
<dbReference type="Gene3D" id="3.40.50.300">
    <property type="entry name" value="P-loop containing nucleotide triphosphate hydrolases"/>
    <property type="match status" value="1"/>
</dbReference>
<dbReference type="GO" id="GO:0006302">
    <property type="term" value="P:double-strand break repair"/>
    <property type="evidence" value="ECO:0007669"/>
    <property type="project" value="TreeGrafter"/>
</dbReference>
<proteinExistence type="predicted"/>
<reference evidence="1" key="1">
    <citation type="submission" date="2019-08" db="EMBL/GenBank/DDBJ databases">
        <authorList>
            <person name="Kucharzyk K."/>
            <person name="Murdoch R.W."/>
            <person name="Higgins S."/>
            <person name="Loffler F."/>
        </authorList>
    </citation>
    <scope>NUCLEOTIDE SEQUENCE</scope>
</reference>
<dbReference type="InterPro" id="IPR027417">
    <property type="entry name" value="P-loop_NTPase"/>
</dbReference>
<evidence type="ECO:0000313" key="1">
    <source>
        <dbReference type="EMBL" id="MPM07637.1"/>
    </source>
</evidence>
<accession>A0A644WVC2</accession>